<sequence>MRLERTALVKKWSLIALFCLFSIACSDKQNNSQKYLDTPICIDSQSQCTISLFNVNYAVAFNVEKLTPEQPFVLSISGEEKSKFSTLTAYIEGETMFMGKIPLFFSYDNNSQSWQAEGLFGSCSEPIMVWRIVLEAKDSEGNIESTSFTFESRNR</sequence>
<organism evidence="2 3">
    <name type="scientific">Thalassotalea agarivorans</name>
    <name type="common">Thalassomonas agarivorans</name>
    <dbReference type="NCBI Taxonomy" id="349064"/>
    <lineage>
        <taxon>Bacteria</taxon>
        <taxon>Pseudomonadati</taxon>
        <taxon>Pseudomonadota</taxon>
        <taxon>Gammaproteobacteria</taxon>
        <taxon>Alteromonadales</taxon>
        <taxon>Colwelliaceae</taxon>
        <taxon>Thalassotalea</taxon>
    </lineage>
</organism>
<feature type="chain" id="PRO_5011749709" description="Lipoprotein" evidence="1">
    <location>
        <begin position="25"/>
        <end position="155"/>
    </location>
</feature>
<evidence type="ECO:0000313" key="3">
    <source>
        <dbReference type="Proteomes" id="UP000199308"/>
    </source>
</evidence>
<proteinExistence type="predicted"/>
<accession>A0A1I0HD47</accession>
<reference evidence="2 3" key="1">
    <citation type="submission" date="2016-10" db="EMBL/GenBank/DDBJ databases">
        <authorList>
            <person name="de Groot N.N."/>
        </authorList>
    </citation>
    <scope>NUCLEOTIDE SEQUENCE [LARGE SCALE GENOMIC DNA]</scope>
    <source>
        <strain evidence="2 3">DSM 19706</strain>
    </source>
</reference>
<feature type="signal peptide" evidence="1">
    <location>
        <begin position="1"/>
        <end position="24"/>
    </location>
</feature>
<evidence type="ECO:0008006" key="4">
    <source>
        <dbReference type="Google" id="ProtNLM"/>
    </source>
</evidence>
<evidence type="ECO:0000313" key="2">
    <source>
        <dbReference type="EMBL" id="SET81732.1"/>
    </source>
</evidence>
<keyword evidence="3" id="KW-1185">Reference proteome</keyword>
<dbReference type="PROSITE" id="PS51257">
    <property type="entry name" value="PROKAR_LIPOPROTEIN"/>
    <property type="match status" value="1"/>
</dbReference>
<gene>
    <name evidence="2" type="ORF">SAMN05660429_02774</name>
</gene>
<name>A0A1I0HD47_THASX</name>
<dbReference type="STRING" id="349064.SAMN05660429_02774"/>
<protein>
    <recommendedName>
        <fullName evidence="4">Lipoprotein</fullName>
    </recommendedName>
</protein>
<dbReference type="OrthoDB" id="6238758at2"/>
<dbReference type="Proteomes" id="UP000199308">
    <property type="component" value="Unassembled WGS sequence"/>
</dbReference>
<dbReference type="EMBL" id="FOHK01000015">
    <property type="protein sequence ID" value="SET81732.1"/>
    <property type="molecule type" value="Genomic_DNA"/>
</dbReference>
<evidence type="ECO:0000256" key="1">
    <source>
        <dbReference type="SAM" id="SignalP"/>
    </source>
</evidence>
<dbReference type="AlphaFoldDB" id="A0A1I0HD47"/>
<keyword evidence="1" id="KW-0732">Signal</keyword>
<dbReference type="RefSeq" id="WP_093331735.1">
    <property type="nucleotide sequence ID" value="NZ_AP027363.1"/>
</dbReference>